<feature type="compositionally biased region" description="Low complexity" evidence="2">
    <location>
        <begin position="224"/>
        <end position="237"/>
    </location>
</feature>
<feature type="compositionally biased region" description="Basic and acidic residues" evidence="2">
    <location>
        <begin position="130"/>
        <end position="139"/>
    </location>
</feature>
<evidence type="ECO:0000256" key="1">
    <source>
        <dbReference type="ARBA" id="ARBA00006995"/>
    </source>
</evidence>
<dbReference type="HOGENOM" id="CLU_074601_0_0_1"/>
<dbReference type="STRING" id="544712.C6HD18"/>
<dbReference type="OrthoDB" id="539634at2759"/>
<reference evidence="4" key="1">
    <citation type="submission" date="2009-05" db="EMBL/GenBank/DDBJ databases">
        <title>The genome sequence of Ajellomyces capsulatus strain H143.</title>
        <authorList>
            <person name="Champion M."/>
            <person name="Cuomo C.A."/>
            <person name="Ma L.-J."/>
            <person name="Henn M.R."/>
            <person name="Sil A."/>
            <person name="Goldman B."/>
            <person name="Young S.K."/>
            <person name="Kodira C.D."/>
            <person name="Zeng Q."/>
            <person name="Koehrsen M."/>
            <person name="Alvarado L."/>
            <person name="Berlin A.M."/>
            <person name="Borenstein D."/>
            <person name="Chen Z."/>
            <person name="Engels R."/>
            <person name="Freedman E."/>
            <person name="Gellesch M."/>
            <person name="Goldberg J."/>
            <person name="Griggs A."/>
            <person name="Gujja S."/>
            <person name="Heiman D.I."/>
            <person name="Hepburn T.A."/>
            <person name="Howarth C."/>
            <person name="Jen D."/>
            <person name="Larson L."/>
            <person name="Lewis B."/>
            <person name="Mehta T."/>
            <person name="Park D."/>
            <person name="Pearson M."/>
            <person name="Roberts A."/>
            <person name="Saif S."/>
            <person name="Shea T.D."/>
            <person name="Shenoy N."/>
            <person name="Sisk P."/>
            <person name="Stolte C."/>
            <person name="Sykes S."/>
            <person name="Walk T."/>
            <person name="White J."/>
            <person name="Yandava C."/>
            <person name="Klein B."/>
            <person name="McEwen J.G."/>
            <person name="Puccia R."/>
            <person name="Goldman G.H."/>
            <person name="Felipe M.S."/>
            <person name="Nino-Vega G."/>
            <person name="San-Blas G."/>
            <person name="Taylor J.W."/>
            <person name="Mendoza L."/>
            <person name="Galagan J.E."/>
            <person name="Nusbaum C."/>
            <person name="Birren B.W."/>
        </authorList>
    </citation>
    <scope>NUCLEOTIDE SEQUENCE [LARGE SCALE GENOMIC DNA]</scope>
    <source>
        <strain evidence="4">H143</strain>
    </source>
</reference>
<feature type="region of interest" description="Disordered" evidence="2">
    <location>
        <begin position="223"/>
        <end position="247"/>
    </location>
</feature>
<dbReference type="OMA" id="ILYKAAR"/>
<organism evidence="3 4">
    <name type="scientific">Ajellomyces capsulatus (strain H143)</name>
    <name type="common">Darling's disease fungus</name>
    <name type="synonym">Histoplasma capsulatum</name>
    <dbReference type="NCBI Taxonomy" id="544712"/>
    <lineage>
        <taxon>Eukaryota</taxon>
        <taxon>Fungi</taxon>
        <taxon>Dikarya</taxon>
        <taxon>Ascomycota</taxon>
        <taxon>Pezizomycotina</taxon>
        <taxon>Eurotiomycetes</taxon>
        <taxon>Eurotiomycetidae</taxon>
        <taxon>Onygenales</taxon>
        <taxon>Ajellomycetaceae</taxon>
        <taxon>Histoplasma</taxon>
    </lineage>
</organism>
<proteinExistence type="inferred from homology"/>
<protein>
    <submittedName>
        <fullName evidence="3">Uncharacterized protein</fullName>
    </submittedName>
</protein>
<dbReference type="Proteomes" id="UP000002624">
    <property type="component" value="Unassembled WGS sequence"/>
</dbReference>
<accession>C6HD18</accession>
<dbReference type="InterPro" id="IPR038906">
    <property type="entry name" value="TTC36"/>
</dbReference>
<dbReference type="AlphaFoldDB" id="C6HD18"/>
<evidence type="ECO:0000256" key="2">
    <source>
        <dbReference type="SAM" id="MobiDB-lite"/>
    </source>
</evidence>
<feature type="region of interest" description="Disordered" evidence="2">
    <location>
        <begin position="171"/>
        <end position="196"/>
    </location>
</feature>
<dbReference type="PANTHER" id="PTHR21405:SF0">
    <property type="entry name" value="TETRATRICOPEPTIDE REPEAT PROTEIN 36"/>
    <property type="match status" value="1"/>
</dbReference>
<evidence type="ECO:0000313" key="3">
    <source>
        <dbReference type="EMBL" id="EER41452.1"/>
    </source>
</evidence>
<dbReference type="VEuPathDB" id="FungiDB:HCDG_04099"/>
<name>C6HD18_AJECH</name>
<feature type="region of interest" description="Disordered" evidence="2">
    <location>
        <begin position="114"/>
        <end position="151"/>
    </location>
</feature>
<sequence>MAPSATTINSSAPRLSSNDSAVLQALFDAEASPRNASAGIHVDPSLPQQLPGISPTELSALQALERAAIIPLQADTEAEQIRDAVAKLTAIIETNKGYASAYVNRAQAARMLAERKNRDRNQNLQGNGRRVNDGSRDNEAADPYQEAEDNDDQELANMIFSDLSTAITLLTPSPVSNSSSASSSAPSQHSQHQPTSLSPLHARIIANAHTHRAYILYRASRALSTSTTSPPNTATEPLTLPRHLQHKSAQQLEEMASMDFQLGGRYGNDIARQLAIKTNPYAKMCGAIVKEAMRKEMIGAVGEGQWDGDGDGGRDGGVRGFVV</sequence>
<comment type="similarity">
    <text evidence="1">Belongs to the TTC36 family.</text>
</comment>
<evidence type="ECO:0000313" key="4">
    <source>
        <dbReference type="Proteomes" id="UP000002624"/>
    </source>
</evidence>
<dbReference type="GO" id="GO:0006570">
    <property type="term" value="P:tyrosine metabolic process"/>
    <property type="evidence" value="ECO:0007669"/>
    <property type="project" value="TreeGrafter"/>
</dbReference>
<dbReference type="EMBL" id="GG692423">
    <property type="protein sequence ID" value="EER41452.1"/>
    <property type="molecule type" value="Genomic_DNA"/>
</dbReference>
<gene>
    <name evidence="3" type="ORF">HCDG_04099</name>
</gene>
<dbReference type="PANTHER" id="PTHR21405">
    <property type="entry name" value="CDNA SEQUENCE BC021608"/>
    <property type="match status" value="1"/>
</dbReference>